<name>A0ABV0JX73_9CYAN</name>
<evidence type="ECO:0000313" key="1">
    <source>
        <dbReference type="EMBL" id="MEP0868052.1"/>
    </source>
</evidence>
<keyword evidence="2" id="KW-1185">Reference proteome</keyword>
<evidence type="ECO:0000313" key="2">
    <source>
        <dbReference type="Proteomes" id="UP001442494"/>
    </source>
</evidence>
<comment type="caution">
    <text evidence="1">The sequence shown here is derived from an EMBL/GenBank/DDBJ whole genome shotgun (WGS) entry which is preliminary data.</text>
</comment>
<dbReference type="RefSeq" id="WP_190423939.1">
    <property type="nucleotide sequence ID" value="NZ_JAMPKK010000107.1"/>
</dbReference>
<gene>
    <name evidence="1" type="ORF">NDI37_26810</name>
</gene>
<organism evidence="1 2">
    <name type="scientific">Funiculus sociatus GB2-A5</name>
    <dbReference type="NCBI Taxonomy" id="2933946"/>
    <lineage>
        <taxon>Bacteria</taxon>
        <taxon>Bacillati</taxon>
        <taxon>Cyanobacteriota</taxon>
        <taxon>Cyanophyceae</taxon>
        <taxon>Coleofasciculales</taxon>
        <taxon>Coleofasciculaceae</taxon>
        <taxon>Funiculus</taxon>
    </lineage>
</organism>
<accession>A0ABV0JX73</accession>
<sequence>MNPETHKLKHEIYRQLVAKGANYQFAALASVALAKQQLENYEPTPQEKRHIAQCQEEIK</sequence>
<proteinExistence type="predicted"/>
<reference evidence="1 2" key="1">
    <citation type="submission" date="2022-04" db="EMBL/GenBank/DDBJ databases">
        <title>Positive selection, recombination, and allopatry shape intraspecific diversity of widespread and dominant cyanobacteria.</title>
        <authorList>
            <person name="Wei J."/>
            <person name="Shu W."/>
            <person name="Hu C."/>
        </authorList>
    </citation>
    <scope>NUCLEOTIDE SEQUENCE [LARGE SCALE GENOMIC DNA]</scope>
    <source>
        <strain evidence="1 2">GB2-A5</strain>
    </source>
</reference>
<dbReference type="EMBL" id="JAMPKK010000107">
    <property type="protein sequence ID" value="MEP0868052.1"/>
    <property type="molecule type" value="Genomic_DNA"/>
</dbReference>
<dbReference type="Proteomes" id="UP001442494">
    <property type="component" value="Unassembled WGS sequence"/>
</dbReference>
<protein>
    <submittedName>
        <fullName evidence="1">Uncharacterized protein</fullName>
    </submittedName>
</protein>